<reference evidence="2" key="1">
    <citation type="submission" date="2017-03" db="EMBL/GenBank/DDBJ databases">
        <title>Phytopthora megakarya and P. palmivora, two closely related causual agents of cacao black pod achieved similar genome size and gene model numbers by different mechanisms.</title>
        <authorList>
            <person name="Ali S."/>
            <person name="Shao J."/>
            <person name="Larry D.J."/>
            <person name="Kronmiller B."/>
            <person name="Shen D."/>
            <person name="Strem M.D."/>
            <person name="Melnick R.L."/>
            <person name="Guiltinan M.J."/>
            <person name="Tyler B.M."/>
            <person name="Meinhardt L.W."/>
            <person name="Bailey B.A."/>
        </authorList>
    </citation>
    <scope>NUCLEOTIDE SEQUENCE [LARGE SCALE GENOMIC DNA]</scope>
    <source>
        <strain evidence="2">zdho120</strain>
    </source>
</reference>
<organism evidence="1 2">
    <name type="scientific">Phytophthora megakarya</name>
    <dbReference type="NCBI Taxonomy" id="4795"/>
    <lineage>
        <taxon>Eukaryota</taxon>
        <taxon>Sar</taxon>
        <taxon>Stramenopiles</taxon>
        <taxon>Oomycota</taxon>
        <taxon>Peronosporomycetes</taxon>
        <taxon>Peronosporales</taxon>
        <taxon>Peronosporaceae</taxon>
        <taxon>Phytophthora</taxon>
    </lineage>
</organism>
<evidence type="ECO:0000313" key="1">
    <source>
        <dbReference type="EMBL" id="OWZ05466.1"/>
    </source>
</evidence>
<accession>A0A225VIQ4</accession>
<gene>
    <name evidence="1" type="ORF">PHMEG_00022444</name>
</gene>
<evidence type="ECO:0000313" key="2">
    <source>
        <dbReference type="Proteomes" id="UP000198211"/>
    </source>
</evidence>
<comment type="caution">
    <text evidence="1">The sequence shown here is derived from an EMBL/GenBank/DDBJ whole genome shotgun (WGS) entry which is preliminary data.</text>
</comment>
<keyword evidence="2" id="KW-1185">Reference proteome</keyword>
<dbReference type="Proteomes" id="UP000198211">
    <property type="component" value="Unassembled WGS sequence"/>
</dbReference>
<protein>
    <submittedName>
        <fullName evidence="1">Crinkler (CRN)</fullName>
    </submittedName>
</protein>
<dbReference type="EMBL" id="NBNE01004415">
    <property type="protein sequence ID" value="OWZ05466.1"/>
    <property type="molecule type" value="Genomic_DNA"/>
</dbReference>
<name>A0A225VIQ4_9STRA</name>
<dbReference type="AlphaFoldDB" id="A0A225VIQ4"/>
<dbReference type="OrthoDB" id="110859at2759"/>
<sequence>MVLDEFLREIYRFRWKAKQRGEVSHGRGTGPIELGRSIKSVIVKREGKTLKDYLEVMTRWALNPNEMGYWVPASSLCQTIDAVAKWDHFE</sequence>
<proteinExistence type="predicted"/>